<dbReference type="Gene3D" id="3.30.300.210">
    <property type="entry name" value="Nutrient germinant receptor protein C, domain 3"/>
    <property type="match status" value="1"/>
</dbReference>
<dbReference type="PANTHER" id="PTHR35789:SF1">
    <property type="entry name" value="SPORE GERMINATION PROTEIN B3"/>
    <property type="match status" value="1"/>
</dbReference>
<keyword evidence="7" id="KW-0449">Lipoprotein</keyword>
<dbReference type="PROSITE" id="PS51257">
    <property type="entry name" value="PROKAR_LIPOPROTEIN"/>
    <property type="match status" value="1"/>
</dbReference>
<evidence type="ECO:0000259" key="10">
    <source>
        <dbReference type="Pfam" id="PF25198"/>
    </source>
</evidence>
<dbReference type="InterPro" id="IPR046953">
    <property type="entry name" value="Spore_GerAC-like_C"/>
</dbReference>
<keyword evidence="4 8" id="KW-0732">Signal</keyword>
<evidence type="ECO:0000256" key="1">
    <source>
        <dbReference type="ARBA" id="ARBA00004635"/>
    </source>
</evidence>
<evidence type="ECO:0000256" key="5">
    <source>
        <dbReference type="ARBA" id="ARBA00023136"/>
    </source>
</evidence>
<protein>
    <submittedName>
        <fullName evidence="11">Spore germination protein KC</fullName>
    </submittedName>
</protein>
<dbReference type="InterPro" id="IPR008844">
    <property type="entry name" value="Spore_GerAC-like"/>
</dbReference>
<dbReference type="PANTHER" id="PTHR35789">
    <property type="entry name" value="SPORE GERMINATION PROTEIN B3"/>
    <property type="match status" value="1"/>
</dbReference>
<feature type="domain" description="Spore germination protein N-terminal" evidence="10">
    <location>
        <begin position="31"/>
        <end position="210"/>
    </location>
</feature>
<reference evidence="11 12" key="1">
    <citation type="submission" date="2016-10" db="EMBL/GenBank/DDBJ databases">
        <authorList>
            <person name="de Groot N.N."/>
        </authorList>
    </citation>
    <scope>NUCLEOTIDE SEQUENCE [LARGE SCALE GENOMIC DNA]</scope>
    <source>
        <strain evidence="11 12">DSM 28129</strain>
    </source>
</reference>
<dbReference type="EMBL" id="FNBG01000002">
    <property type="protein sequence ID" value="SDE79771.1"/>
    <property type="molecule type" value="Genomic_DNA"/>
</dbReference>
<dbReference type="OrthoDB" id="9816067at2"/>
<feature type="signal peptide" evidence="8">
    <location>
        <begin position="1"/>
        <end position="24"/>
    </location>
</feature>
<evidence type="ECO:0000256" key="2">
    <source>
        <dbReference type="ARBA" id="ARBA00007886"/>
    </source>
</evidence>
<accession>A0A1G7FV84</accession>
<evidence type="ECO:0000256" key="7">
    <source>
        <dbReference type="ARBA" id="ARBA00023288"/>
    </source>
</evidence>
<keyword evidence="5" id="KW-0472">Membrane</keyword>
<evidence type="ECO:0000313" key="12">
    <source>
        <dbReference type="Proteomes" id="UP000198972"/>
    </source>
</evidence>
<dbReference type="AlphaFoldDB" id="A0A1G7FV84"/>
<keyword evidence="3" id="KW-0309">Germination</keyword>
<dbReference type="Proteomes" id="UP000198972">
    <property type="component" value="Unassembled WGS sequence"/>
</dbReference>
<evidence type="ECO:0000313" key="11">
    <source>
        <dbReference type="EMBL" id="SDE79771.1"/>
    </source>
</evidence>
<dbReference type="NCBIfam" id="TIGR02887">
    <property type="entry name" value="spore_ger_x_C"/>
    <property type="match status" value="1"/>
</dbReference>
<dbReference type="Pfam" id="PF25198">
    <property type="entry name" value="Spore_GerAC_N"/>
    <property type="match status" value="1"/>
</dbReference>
<organism evidence="11 12">
    <name type="scientific">Fontibacillus panacisegetis</name>
    <dbReference type="NCBI Taxonomy" id="670482"/>
    <lineage>
        <taxon>Bacteria</taxon>
        <taxon>Bacillati</taxon>
        <taxon>Bacillota</taxon>
        <taxon>Bacilli</taxon>
        <taxon>Bacillales</taxon>
        <taxon>Paenibacillaceae</taxon>
        <taxon>Fontibacillus</taxon>
    </lineage>
</organism>
<dbReference type="Pfam" id="PF05504">
    <property type="entry name" value="Spore_GerAC"/>
    <property type="match status" value="1"/>
</dbReference>
<evidence type="ECO:0000256" key="3">
    <source>
        <dbReference type="ARBA" id="ARBA00022544"/>
    </source>
</evidence>
<comment type="subcellular location">
    <subcellularLocation>
        <location evidence="1">Membrane</location>
        <topology evidence="1">Lipid-anchor</topology>
    </subcellularLocation>
</comment>
<sequence>MNKGSRKRSRRGLLAILSFSLATAGMTACWDNRELNELGIVSGSAYDREDGQWVTTYQIINPSATSSQGGGGGGQGGPSPPFLTFTERGSTIMEAVARSNLTSTRQLYFAHSRITVINEKVAREGIAQLLDLFLRKPDASETVNVFLSERRAGDILNQLMQITKNQGTGIQLMIQQESELTSYYQGIKMFELSMALSSESHCAAIPEIKLTNREIINKIQEAESTDLPTRIALGRLGILKKDRFIGWMSDREAFGLSFMTDKINSAIIPFTSDPEHNEKLDASANLMDSKTIVRPVWEGDHFVMDIDVKGNAMLLELKGKADLSKPAEVSKFERNIEQNILEYINRSWRTVKKLGADVTMFAPLIHRAFPKRWEHIEKEGNWDTVFQEIEIRPRVSISIDRFGLSSKSYKSVEQD</sequence>
<keyword evidence="6" id="KW-0564">Palmitate</keyword>
<name>A0A1G7FV84_9BACL</name>
<dbReference type="Gene3D" id="6.20.190.10">
    <property type="entry name" value="Nutrient germinant receptor protein C, domain 1"/>
    <property type="match status" value="1"/>
</dbReference>
<dbReference type="RefSeq" id="WP_091226697.1">
    <property type="nucleotide sequence ID" value="NZ_FNBG01000002.1"/>
</dbReference>
<feature type="chain" id="PRO_5038333977" evidence="8">
    <location>
        <begin position="25"/>
        <end position="415"/>
    </location>
</feature>
<proteinExistence type="inferred from homology"/>
<evidence type="ECO:0000256" key="4">
    <source>
        <dbReference type="ARBA" id="ARBA00022729"/>
    </source>
</evidence>
<dbReference type="GO" id="GO:0009847">
    <property type="term" value="P:spore germination"/>
    <property type="evidence" value="ECO:0007669"/>
    <property type="project" value="InterPro"/>
</dbReference>
<evidence type="ECO:0000259" key="9">
    <source>
        <dbReference type="Pfam" id="PF05504"/>
    </source>
</evidence>
<evidence type="ECO:0000256" key="8">
    <source>
        <dbReference type="SAM" id="SignalP"/>
    </source>
</evidence>
<gene>
    <name evidence="11" type="ORF">SAMN04488542_102162</name>
</gene>
<dbReference type="InterPro" id="IPR057336">
    <property type="entry name" value="GerAC_N"/>
</dbReference>
<dbReference type="STRING" id="670482.SAMN04488542_102162"/>
<feature type="domain" description="Spore germination GerAC-like C-terminal" evidence="9">
    <location>
        <begin position="237"/>
        <end position="403"/>
    </location>
</feature>
<comment type="similarity">
    <text evidence="2">Belongs to the GerABKC lipoprotein family.</text>
</comment>
<dbReference type="GO" id="GO:0016020">
    <property type="term" value="C:membrane"/>
    <property type="evidence" value="ECO:0007669"/>
    <property type="project" value="UniProtKB-SubCell"/>
</dbReference>
<dbReference type="InterPro" id="IPR038501">
    <property type="entry name" value="Spore_GerAC_C_sf"/>
</dbReference>
<keyword evidence="12" id="KW-1185">Reference proteome</keyword>
<evidence type="ECO:0000256" key="6">
    <source>
        <dbReference type="ARBA" id="ARBA00023139"/>
    </source>
</evidence>